<dbReference type="InterPro" id="IPR014347">
    <property type="entry name" value="Tautomerase/MIF_sf"/>
</dbReference>
<dbReference type="PANTHER" id="PTHR35530">
    <property type="entry name" value="TAUTOMERASE-RELATED"/>
    <property type="match status" value="1"/>
</dbReference>
<sequence length="128" mass="13688">MPYIRVQLGKPVSPTETLRLADGITDVMTTILHKKQSLVSVSVETLPASQWFIGGQNMAEQTETTAFVSAKITEGTNTVEEKAQAIAAIYTLLGEVLGTLAEASYIVLDCLPATDWGYGGRTPASRKG</sequence>
<accession>A0A656HID8</accession>
<dbReference type="RefSeq" id="WP_002708707.1">
    <property type="nucleotide sequence ID" value="NZ_JH651384.1"/>
</dbReference>
<organism evidence="4 5">
    <name type="scientific">Thiothrix nivea (strain ATCC 35100 / DSM 5205 / JP2)</name>
    <dbReference type="NCBI Taxonomy" id="870187"/>
    <lineage>
        <taxon>Bacteria</taxon>
        <taxon>Pseudomonadati</taxon>
        <taxon>Pseudomonadota</taxon>
        <taxon>Gammaproteobacteria</taxon>
        <taxon>Thiotrichales</taxon>
        <taxon>Thiotrichaceae</taxon>
        <taxon>Thiothrix</taxon>
    </lineage>
</organism>
<dbReference type="Pfam" id="PF01361">
    <property type="entry name" value="Tautomerase"/>
    <property type="match status" value="1"/>
</dbReference>
<dbReference type="SUPFAM" id="SSF55331">
    <property type="entry name" value="Tautomerase/MIF"/>
    <property type="match status" value="1"/>
</dbReference>
<dbReference type="PANTHER" id="PTHR35530:SF1">
    <property type="entry name" value="2-HYDROXYMUCONATE TAUTOMERASE"/>
    <property type="match status" value="1"/>
</dbReference>
<dbReference type="GO" id="GO:0016853">
    <property type="term" value="F:isomerase activity"/>
    <property type="evidence" value="ECO:0007669"/>
    <property type="project" value="UniProtKB-KW"/>
</dbReference>
<comment type="similarity">
    <text evidence="1">Belongs to the 4-oxalocrotonate tautomerase family.</text>
</comment>
<keyword evidence="2" id="KW-0413">Isomerase</keyword>
<evidence type="ECO:0000259" key="3">
    <source>
        <dbReference type="Pfam" id="PF01361"/>
    </source>
</evidence>
<evidence type="ECO:0000313" key="4">
    <source>
        <dbReference type="EMBL" id="EIJ34785.1"/>
    </source>
</evidence>
<dbReference type="InterPro" id="IPR004370">
    <property type="entry name" value="4-OT-like_dom"/>
</dbReference>
<evidence type="ECO:0000256" key="2">
    <source>
        <dbReference type="ARBA" id="ARBA00023235"/>
    </source>
</evidence>
<feature type="domain" description="4-oxalocrotonate tautomerase-like" evidence="3">
    <location>
        <begin position="2"/>
        <end position="57"/>
    </location>
</feature>
<evidence type="ECO:0000256" key="1">
    <source>
        <dbReference type="ARBA" id="ARBA00006723"/>
    </source>
</evidence>
<name>A0A656HID8_THINJ</name>
<dbReference type="AlphaFoldDB" id="A0A656HID8"/>
<gene>
    <name evidence="4" type="ORF">Thini_2220</name>
</gene>
<reference evidence="5" key="1">
    <citation type="journal article" date="2011" name="Stand. Genomic Sci.">
        <title>Genome sequence of the filamentous, gliding Thiothrix nivea neotype strain (JP2(T)).</title>
        <authorList>
            <person name="Lapidus A."/>
            <person name="Nolan M."/>
            <person name="Lucas S."/>
            <person name="Glavina Del Rio T."/>
            <person name="Tice H."/>
            <person name="Cheng J.F."/>
            <person name="Tapia R."/>
            <person name="Han C."/>
            <person name="Goodwin L."/>
            <person name="Pitluck S."/>
            <person name="Liolios K."/>
            <person name="Pagani I."/>
            <person name="Ivanova N."/>
            <person name="Huntemann M."/>
            <person name="Mavromatis K."/>
            <person name="Mikhailova N."/>
            <person name="Pati A."/>
            <person name="Chen A."/>
            <person name="Palaniappan K."/>
            <person name="Land M."/>
            <person name="Brambilla E.M."/>
            <person name="Rohde M."/>
            <person name="Abt B."/>
            <person name="Verbarg S."/>
            <person name="Goker M."/>
            <person name="Bristow J."/>
            <person name="Eisen J.A."/>
            <person name="Markowitz V."/>
            <person name="Hugenholtz P."/>
            <person name="Kyrpides N.C."/>
            <person name="Klenk H.P."/>
            <person name="Woyke T."/>
        </authorList>
    </citation>
    <scope>NUCLEOTIDE SEQUENCE [LARGE SCALE GENOMIC DNA]</scope>
    <source>
        <strain evidence="5">ATCC 35100 / DSM 5205 / JP2</strain>
    </source>
</reference>
<dbReference type="OrthoDB" id="8561934at2"/>
<dbReference type="Gene3D" id="3.30.429.10">
    <property type="entry name" value="Macrophage Migration Inhibitory Factor"/>
    <property type="match status" value="2"/>
</dbReference>
<dbReference type="EMBL" id="JH651384">
    <property type="protein sequence ID" value="EIJ34785.1"/>
    <property type="molecule type" value="Genomic_DNA"/>
</dbReference>
<evidence type="ECO:0000313" key="5">
    <source>
        <dbReference type="Proteomes" id="UP000005317"/>
    </source>
</evidence>
<protein>
    <submittedName>
        <fullName evidence="4">4-oxalocrotonate tautomerase</fullName>
    </submittedName>
</protein>
<proteinExistence type="inferred from homology"/>
<dbReference type="Proteomes" id="UP000005317">
    <property type="component" value="Unassembled WGS sequence"/>
</dbReference>
<keyword evidence="5" id="KW-1185">Reference proteome</keyword>